<dbReference type="InterPro" id="IPR009883">
    <property type="entry name" value="YgfX"/>
</dbReference>
<accession>A0A4R6UUR1</accession>
<comment type="caution">
    <text evidence="2">The sequence shown here is derived from an EMBL/GenBank/DDBJ whole genome shotgun (WGS) entry which is preliminary data.</text>
</comment>
<protein>
    <recommendedName>
        <fullName evidence="4">Toxin CptA</fullName>
    </recommendedName>
</protein>
<organism evidence="2 3">
    <name type="scientific">Permianibacter aggregans</name>
    <dbReference type="NCBI Taxonomy" id="1510150"/>
    <lineage>
        <taxon>Bacteria</taxon>
        <taxon>Pseudomonadati</taxon>
        <taxon>Pseudomonadota</taxon>
        <taxon>Gammaproteobacteria</taxon>
        <taxon>Pseudomonadales</taxon>
        <taxon>Pseudomonadaceae</taxon>
        <taxon>Permianibacter</taxon>
    </lineage>
</organism>
<name>A0A4R6UUR1_9GAMM</name>
<keyword evidence="1" id="KW-0472">Membrane</keyword>
<dbReference type="EMBL" id="SNYM01000001">
    <property type="protein sequence ID" value="TDQ51050.1"/>
    <property type="molecule type" value="Genomic_DNA"/>
</dbReference>
<proteinExistence type="predicted"/>
<feature type="transmembrane region" description="Helical" evidence="1">
    <location>
        <begin position="15"/>
        <end position="36"/>
    </location>
</feature>
<evidence type="ECO:0008006" key="4">
    <source>
        <dbReference type="Google" id="ProtNLM"/>
    </source>
</evidence>
<keyword evidence="1" id="KW-1133">Transmembrane helix</keyword>
<evidence type="ECO:0000313" key="3">
    <source>
        <dbReference type="Proteomes" id="UP000295375"/>
    </source>
</evidence>
<dbReference type="RefSeq" id="WP_133586909.1">
    <property type="nucleotide sequence ID" value="NZ_CP037953.1"/>
</dbReference>
<keyword evidence="3" id="KW-1185">Reference proteome</keyword>
<gene>
    <name evidence="2" type="ORF">EV696_10119</name>
</gene>
<evidence type="ECO:0000313" key="2">
    <source>
        <dbReference type="EMBL" id="TDQ51050.1"/>
    </source>
</evidence>
<dbReference type="AlphaFoldDB" id="A0A4R6UUR1"/>
<dbReference type="Pfam" id="PF07254">
    <property type="entry name" value="Cpta_toxin"/>
    <property type="match status" value="1"/>
</dbReference>
<dbReference type="Proteomes" id="UP000295375">
    <property type="component" value="Unassembled WGS sequence"/>
</dbReference>
<reference evidence="2 3" key="1">
    <citation type="submission" date="2019-03" db="EMBL/GenBank/DDBJ databases">
        <title>Genomic Encyclopedia of Type Strains, Phase IV (KMG-IV): sequencing the most valuable type-strain genomes for metagenomic binning, comparative biology and taxonomic classification.</title>
        <authorList>
            <person name="Goeker M."/>
        </authorList>
    </citation>
    <scope>NUCLEOTIDE SEQUENCE [LARGE SCALE GENOMIC DNA]</scope>
    <source>
        <strain evidence="2 3">DSM 103792</strain>
    </source>
</reference>
<keyword evidence="1" id="KW-0812">Transmembrane</keyword>
<sequence length="143" mass="16705">MLTLRPSDFLRRVNLLLHLALFSLCAVLLSEIWWWLLSLPLFATSALFADRHFALRSENGICGLGQHEGQWRMQNRAQQWLRLTLTAPSYVSQQLLVIAGTDEHGRHVRQLIARDMLNEADYRRLCRWLRQQPHSDASDEIED</sequence>
<evidence type="ECO:0000256" key="1">
    <source>
        <dbReference type="SAM" id="Phobius"/>
    </source>
</evidence>